<protein>
    <submittedName>
        <fullName evidence="1">Uncharacterized protein</fullName>
    </submittedName>
</protein>
<reference evidence="1 2" key="1">
    <citation type="journal article" date="2020" name="Sci. Rep.">
        <title>A novel cyanobacterial geosmin producer, revising GeoA distribution and dispersion patterns in Bacteria.</title>
        <authorList>
            <person name="Churro C."/>
            <person name="Semedo-Aguiar A.P."/>
            <person name="Silva A.D."/>
            <person name="Pereira-Leal J.B."/>
            <person name="Leite R.B."/>
        </authorList>
    </citation>
    <scope>NUCLEOTIDE SEQUENCE [LARGE SCALE GENOMIC DNA]</scope>
    <source>
        <strain evidence="1 2">IPMA8</strain>
    </source>
</reference>
<evidence type="ECO:0000313" key="1">
    <source>
        <dbReference type="EMBL" id="NQE33376.1"/>
    </source>
</evidence>
<keyword evidence="2" id="KW-1185">Reference proteome</keyword>
<dbReference type="Proteomes" id="UP000702425">
    <property type="component" value="Unassembled WGS sequence"/>
</dbReference>
<organism evidence="1 2">
    <name type="scientific">Microcoleus asticus IPMA8</name>
    <dbReference type="NCBI Taxonomy" id="2563858"/>
    <lineage>
        <taxon>Bacteria</taxon>
        <taxon>Bacillati</taxon>
        <taxon>Cyanobacteriota</taxon>
        <taxon>Cyanophyceae</taxon>
        <taxon>Oscillatoriophycideae</taxon>
        <taxon>Oscillatoriales</taxon>
        <taxon>Microcoleaceae</taxon>
        <taxon>Microcoleus</taxon>
        <taxon>Microcoleus asticus</taxon>
    </lineage>
</organism>
<comment type="caution">
    <text evidence="1">The sequence shown here is derived from an EMBL/GenBank/DDBJ whole genome shotgun (WGS) entry which is preliminary data.</text>
</comment>
<sequence>MQMYTFKTCEAIAFDFTLKTEMFLINEPLSIPKVGRDNTVINTNLGDRDRYSLPIAFDLAITITLKSPV</sequence>
<dbReference type="EMBL" id="SRRZ01000014">
    <property type="protein sequence ID" value="NQE33376.1"/>
    <property type="molecule type" value="Genomic_DNA"/>
</dbReference>
<gene>
    <name evidence="1" type="ORF">E5S67_01095</name>
</gene>
<proteinExistence type="predicted"/>
<name>A0ABX2CSL9_9CYAN</name>
<evidence type="ECO:0000313" key="2">
    <source>
        <dbReference type="Proteomes" id="UP000702425"/>
    </source>
</evidence>
<accession>A0ABX2CSL9</accession>